<dbReference type="EMBL" id="CP020946">
    <property type="protein sequence ID" value="ASD65249.1"/>
    <property type="molecule type" value="Genomic_DNA"/>
</dbReference>
<dbReference type="OrthoDB" id="5292764at2"/>
<dbReference type="PANTHER" id="PTHR14969">
    <property type="entry name" value="SPHINGOSINE-1-PHOSPHATE PHOSPHOHYDROLASE"/>
    <property type="match status" value="1"/>
</dbReference>
<dbReference type="Pfam" id="PF01569">
    <property type="entry name" value="PAP2"/>
    <property type="match status" value="1"/>
</dbReference>
<sequence length="194" mass="21659">MLDFILSLDKSLFVLVNSHWTAAWADQFFPFITDLHKTPFFKYVLVPVILALFIWRRGLKKGLIIFVFALLSVSISDGVGNWALKKTVQRPRPANTQGLDVQVRAPFGGYSFVSNHSTNMFSFASFTSAIFPPATVPLYTLATVVAYSRVYNGVHFPTDVICGALLGMIFGILFARLCKLILDRIKEEEGTVTT</sequence>
<reference evidence="3 4" key="1">
    <citation type="submission" date="2017-04" db="EMBL/GenBank/DDBJ databases">
        <title>Whole genome sequence of Bdellovibrio bacteriovorus strain SSB218315.</title>
        <authorList>
            <person name="Oyedara O."/>
            <person name="Rodriguez-Perez M.A."/>
        </authorList>
    </citation>
    <scope>NUCLEOTIDE SEQUENCE [LARGE SCALE GENOMIC DNA]</scope>
    <source>
        <strain evidence="3 4">SSB218315</strain>
    </source>
</reference>
<gene>
    <name evidence="3" type="ORF">B9G79_17575</name>
</gene>
<evidence type="ECO:0000313" key="4">
    <source>
        <dbReference type="Proteomes" id="UP000197003"/>
    </source>
</evidence>
<dbReference type="Proteomes" id="UP000197003">
    <property type="component" value="Chromosome"/>
</dbReference>
<accession>A0A1Z3NCP6</accession>
<feature type="transmembrane region" description="Helical" evidence="1">
    <location>
        <begin position="40"/>
        <end position="57"/>
    </location>
</feature>
<dbReference type="AlphaFoldDB" id="A0A1Z3NCP6"/>
<dbReference type="SUPFAM" id="SSF48317">
    <property type="entry name" value="Acid phosphatase/Vanadium-dependent haloperoxidase"/>
    <property type="match status" value="1"/>
</dbReference>
<dbReference type="SMART" id="SM00014">
    <property type="entry name" value="acidPPc"/>
    <property type="match status" value="1"/>
</dbReference>
<dbReference type="Gene3D" id="1.20.144.10">
    <property type="entry name" value="Phosphatidic acid phosphatase type 2/haloperoxidase"/>
    <property type="match status" value="2"/>
</dbReference>
<protein>
    <submittedName>
        <fullName evidence="3">Phosphatase PAP2 family protein</fullName>
    </submittedName>
</protein>
<dbReference type="PANTHER" id="PTHR14969:SF13">
    <property type="entry name" value="AT30094P"/>
    <property type="match status" value="1"/>
</dbReference>
<keyword evidence="1" id="KW-0812">Transmembrane</keyword>
<dbReference type="InterPro" id="IPR036938">
    <property type="entry name" value="PAP2/HPO_sf"/>
</dbReference>
<organism evidence="3 4">
    <name type="scientific">Bdellovibrio bacteriovorus</name>
    <dbReference type="NCBI Taxonomy" id="959"/>
    <lineage>
        <taxon>Bacteria</taxon>
        <taxon>Pseudomonadati</taxon>
        <taxon>Bdellovibrionota</taxon>
        <taxon>Bdellovibrionia</taxon>
        <taxon>Bdellovibrionales</taxon>
        <taxon>Pseudobdellovibrionaceae</taxon>
        <taxon>Bdellovibrio</taxon>
    </lineage>
</organism>
<keyword evidence="1" id="KW-1133">Transmembrane helix</keyword>
<proteinExistence type="predicted"/>
<evidence type="ECO:0000313" key="3">
    <source>
        <dbReference type="EMBL" id="ASD65249.1"/>
    </source>
</evidence>
<feature type="transmembrane region" description="Helical" evidence="1">
    <location>
        <begin position="154"/>
        <end position="175"/>
    </location>
</feature>
<feature type="transmembrane region" description="Helical" evidence="1">
    <location>
        <begin position="120"/>
        <end position="142"/>
    </location>
</feature>
<dbReference type="RefSeq" id="WP_088566643.1">
    <property type="nucleotide sequence ID" value="NZ_JBLUNS010000001.1"/>
</dbReference>
<name>A0A1Z3NCP6_BDEBC</name>
<dbReference type="CDD" id="cd03395">
    <property type="entry name" value="PAP2_like_4"/>
    <property type="match status" value="1"/>
</dbReference>
<feature type="domain" description="Phosphatidic acid phosphatase type 2/haloperoxidase" evidence="2">
    <location>
        <begin position="65"/>
        <end position="175"/>
    </location>
</feature>
<feature type="transmembrane region" description="Helical" evidence="1">
    <location>
        <begin position="63"/>
        <end position="84"/>
    </location>
</feature>
<dbReference type="InterPro" id="IPR000326">
    <property type="entry name" value="PAP2/HPO"/>
</dbReference>
<evidence type="ECO:0000256" key="1">
    <source>
        <dbReference type="SAM" id="Phobius"/>
    </source>
</evidence>
<evidence type="ECO:0000259" key="2">
    <source>
        <dbReference type="SMART" id="SM00014"/>
    </source>
</evidence>
<keyword evidence="1" id="KW-0472">Membrane</keyword>